<feature type="compositionally biased region" description="Polar residues" evidence="1">
    <location>
        <begin position="128"/>
        <end position="143"/>
    </location>
</feature>
<proteinExistence type="predicted"/>
<gene>
    <name evidence="2" type="ORF">DBV15_10632</name>
</gene>
<comment type="caution">
    <text evidence="2">The sequence shown here is derived from an EMBL/GenBank/DDBJ whole genome shotgun (WGS) entry which is preliminary data.</text>
</comment>
<feature type="compositionally biased region" description="Basic and acidic residues" evidence="1">
    <location>
        <begin position="106"/>
        <end position="117"/>
    </location>
</feature>
<evidence type="ECO:0000256" key="1">
    <source>
        <dbReference type="SAM" id="MobiDB-lite"/>
    </source>
</evidence>
<reference evidence="2 3" key="1">
    <citation type="journal article" date="2019" name="Philos. Trans. R. Soc. Lond., B, Biol. Sci.">
        <title>Ant behaviour and brain gene expression of defending hosts depend on the ecological success of the intruding social parasite.</title>
        <authorList>
            <person name="Kaur R."/>
            <person name="Stoldt M."/>
            <person name="Jongepier E."/>
            <person name="Feldmeyer B."/>
            <person name="Menzel F."/>
            <person name="Bornberg-Bauer E."/>
            <person name="Foitzik S."/>
        </authorList>
    </citation>
    <scope>NUCLEOTIDE SEQUENCE [LARGE SCALE GENOMIC DNA]</scope>
    <source>
        <tissue evidence="2">Whole body</tissue>
    </source>
</reference>
<sequence>MIRVICWSKPRSAHAGMVTLLNITFNLFAQTSQLAARINLGSPQVWDTEDEGNRKKTKHGGQRERATTRKGKNRSRCDEKEAKESAGRSRAETRNNRPITWVTGADRSREPGNRSLRDGSQCDESGETDSQSQGAPPTWTSAHSSFSSSFSSRGPSRCRFCCCRCCLDGAAARSDELGRHHPVAASVPAHLPPPLPHAGHLRVLPVTSTFLVPVDERSLALSFPTFIRVN</sequence>
<dbReference type="Proteomes" id="UP000310200">
    <property type="component" value="Unassembled WGS sequence"/>
</dbReference>
<accession>A0A4S2KF88</accession>
<evidence type="ECO:0000313" key="3">
    <source>
        <dbReference type="Proteomes" id="UP000310200"/>
    </source>
</evidence>
<organism evidence="2 3">
    <name type="scientific">Temnothorax longispinosus</name>
    <dbReference type="NCBI Taxonomy" id="300112"/>
    <lineage>
        <taxon>Eukaryota</taxon>
        <taxon>Metazoa</taxon>
        <taxon>Ecdysozoa</taxon>
        <taxon>Arthropoda</taxon>
        <taxon>Hexapoda</taxon>
        <taxon>Insecta</taxon>
        <taxon>Pterygota</taxon>
        <taxon>Neoptera</taxon>
        <taxon>Endopterygota</taxon>
        <taxon>Hymenoptera</taxon>
        <taxon>Apocrita</taxon>
        <taxon>Aculeata</taxon>
        <taxon>Formicoidea</taxon>
        <taxon>Formicidae</taxon>
        <taxon>Myrmicinae</taxon>
        <taxon>Temnothorax</taxon>
    </lineage>
</organism>
<dbReference type="AlphaFoldDB" id="A0A4S2KF88"/>
<protein>
    <submittedName>
        <fullName evidence="2">Uncharacterized protein</fullName>
    </submittedName>
</protein>
<keyword evidence="3" id="KW-1185">Reference proteome</keyword>
<dbReference type="EMBL" id="QBLH01002912">
    <property type="protein sequence ID" value="TGZ46238.1"/>
    <property type="molecule type" value="Genomic_DNA"/>
</dbReference>
<feature type="compositionally biased region" description="Basic and acidic residues" evidence="1">
    <location>
        <begin position="75"/>
        <end position="95"/>
    </location>
</feature>
<evidence type="ECO:0000313" key="2">
    <source>
        <dbReference type="EMBL" id="TGZ46238.1"/>
    </source>
</evidence>
<feature type="region of interest" description="Disordered" evidence="1">
    <location>
        <begin position="44"/>
        <end position="146"/>
    </location>
</feature>
<name>A0A4S2KF88_9HYME</name>